<dbReference type="PANTHER" id="PTHR30345:SF0">
    <property type="entry name" value="DNA DAMAGE-REPAIR_TOLERATION PROTEIN DRT102"/>
    <property type="match status" value="1"/>
</dbReference>
<evidence type="ECO:0000256" key="2">
    <source>
        <dbReference type="ARBA" id="ARBA00023235"/>
    </source>
</evidence>
<evidence type="ECO:0000313" key="4">
    <source>
        <dbReference type="EMBL" id="SHI81550.1"/>
    </source>
</evidence>
<gene>
    <name evidence="4" type="ORF">SAMN05444373_10119</name>
</gene>
<dbReference type="PIRSF" id="PIRSF005384">
    <property type="entry name" value="RpiB_LacA_B"/>
    <property type="match status" value="1"/>
</dbReference>
<evidence type="ECO:0000256" key="3">
    <source>
        <dbReference type="PIRSR" id="PIRSR005384-1"/>
    </source>
</evidence>
<dbReference type="EMBL" id="FQZP01000011">
    <property type="protein sequence ID" value="SHI81550.1"/>
    <property type="molecule type" value="Genomic_DNA"/>
</dbReference>
<evidence type="ECO:0000313" key="5">
    <source>
        <dbReference type="Proteomes" id="UP000324781"/>
    </source>
</evidence>
<dbReference type="NCBIfam" id="TIGR00689">
    <property type="entry name" value="rpiB_lacA_lacB"/>
    <property type="match status" value="1"/>
</dbReference>
<dbReference type="PANTHER" id="PTHR30345">
    <property type="entry name" value="RIBOSE-5-PHOSPHATE ISOMERASE B"/>
    <property type="match status" value="1"/>
</dbReference>
<dbReference type="NCBIfam" id="TIGR01120">
    <property type="entry name" value="rpiB"/>
    <property type="match status" value="1"/>
</dbReference>
<keyword evidence="2 4" id="KW-0413">Isomerase</keyword>
<organism evidence="4 5">
    <name type="scientific">Thermoclostridium caenicola</name>
    <dbReference type="NCBI Taxonomy" id="659425"/>
    <lineage>
        <taxon>Bacteria</taxon>
        <taxon>Bacillati</taxon>
        <taxon>Bacillota</taxon>
        <taxon>Clostridia</taxon>
        <taxon>Eubacteriales</taxon>
        <taxon>Oscillospiraceae</taxon>
        <taxon>Thermoclostridium</taxon>
    </lineage>
</organism>
<protein>
    <submittedName>
        <fullName evidence="4">Ribose 5-phosphate isomerase B</fullName>
    </submittedName>
</protein>
<dbReference type="AlphaFoldDB" id="A0A1M6E889"/>
<dbReference type="GO" id="GO:0016861">
    <property type="term" value="F:intramolecular oxidoreductase activity, interconverting aldoses and ketoses"/>
    <property type="evidence" value="ECO:0007669"/>
    <property type="project" value="UniProtKB-ARBA"/>
</dbReference>
<proteinExistence type="inferred from homology"/>
<keyword evidence="5" id="KW-1185">Reference proteome</keyword>
<comment type="similarity">
    <text evidence="1">Belongs to the LacAB/RpiB family.</text>
</comment>
<sequence length="152" mass="16886">MGLRIALGSDHGGFRLKEFIKEHLTKQGHECTDCGTYDESSVDYPDYALKACQLVTEGKCDRAVLVCSTGIGISIAANKIRGIRCALCHDLLSARLTREHNNTNVLAMGAFIVGEKLAAAIVDEWIKTPFSNEERHANRINKVHDIENRYLK</sequence>
<dbReference type="Gene3D" id="3.40.1400.10">
    <property type="entry name" value="Sugar-phosphate isomerase, RpiB/LacA/LacB"/>
    <property type="match status" value="1"/>
</dbReference>
<feature type="active site" description="Proton acceptor" evidence="3">
    <location>
        <position position="67"/>
    </location>
</feature>
<name>A0A1M6E889_9FIRM</name>
<evidence type="ECO:0000256" key="1">
    <source>
        <dbReference type="ARBA" id="ARBA00008754"/>
    </source>
</evidence>
<accession>A0A1M6E889</accession>
<dbReference type="Proteomes" id="UP000324781">
    <property type="component" value="Unassembled WGS sequence"/>
</dbReference>
<dbReference type="SUPFAM" id="SSF89623">
    <property type="entry name" value="Ribose/Galactose isomerase RpiB/AlsB"/>
    <property type="match status" value="1"/>
</dbReference>
<reference evidence="4 5" key="1">
    <citation type="submission" date="2016-11" db="EMBL/GenBank/DDBJ databases">
        <authorList>
            <person name="Varghese N."/>
            <person name="Submissions S."/>
        </authorList>
    </citation>
    <scope>NUCLEOTIDE SEQUENCE [LARGE SCALE GENOMIC DNA]</scope>
    <source>
        <strain evidence="4 5">DSM 19027</strain>
    </source>
</reference>
<dbReference type="GO" id="GO:0005975">
    <property type="term" value="P:carbohydrate metabolic process"/>
    <property type="evidence" value="ECO:0007669"/>
    <property type="project" value="InterPro"/>
</dbReference>
<dbReference type="Pfam" id="PF02502">
    <property type="entry name" value="LacAB_rpiB"/>
    <property type="match status" value="1"/>
</dbReference>
<dbReference type="NCBIfam" id="NF004051">
    <property type="entry name" value="PRK05571.1"/>
    <property type="match status" value="1"/>
</dbReference>
<feature type="active site" description="Proton donor" evidence="3">
    <location>
        <position position="100"/>
    </location>
</feature>
<dbReference type="InterPro" id="IPR003500">
    <property type="entry name" value="RpiB_LacA_LacB"/>
</dbReference>
<dbReference type="InterPro" id="IPR004785">
    <property type="entry name" value="RpiB"/>
</dbReference>
<dbReference type="InterPro" id="IPR036569">
    <property type="entry name" value="RpiB_LacA_LacB_sf"/>
</dbReference>